<dbReference type="SUPFAM" id="SSF88946">
    <property type="entry name" value="Sigma2 domain of RNA polymerase sigma factors"/>
    <property type="match status" value="1"/>
</dbReference>
<dbReference type="Proteomes" id="UP001178354">
    <property type="component" value="Unassembled WGS sequence"/>
</dbReference>
<dbReference type="InterPro" id="IPR039425">
    <property type="entry name" value="RNA_pol_sigma-70-like"/>
</dbReference>
<dbReference type="NCBIfam" id="NF006550">
    <property type="entry name" value="PRK09047.1"/>
    <property type="match status" value="1"/>
</dbReference>
<evidence type="ECO:0000256" key="5">
    <source>
        <dbReference type="SAM" id="MobiDB-lite"/>
    </source>
</evidence>
<organism evidence="8 9">
    <name type="scientific">Porticoccus litoralis</name>
    <dbReference type="NCBI Taxonomy" id="434086"/>
    <lineage>
        <taxon>Bacteria</taxon>
        <taxon>Pseudomonadati</taxon>
        <taxon>Pseudomonadota</taxon>
        <taxon>Gammaproteobacteria</taxon>
        <taxon>Cellvibrionales</taxon>
        <taxon>Porticoccaceae</taxon>
        <taxon>Porticoccus</taxon>
    </lineage>
</organism>
<name>A0AAW8B818_9GAMM</name>
<dbReference type="EC" id="2.7.7.6" evidence="8"/>
<dbReference type="Gene3D" id="1.10.10.10">
    <property type="entry name" value="Winged helix-like DNA-binding domain superfamily/Winged helix DNA-binding domain"/>
    <property type="match status" value="1"/>
</dbReference>
<dbReference type="NCBIfam" id="TIGR02937">
    <property type="entry name" value="sigma70-ECF"/>
    <property type="match status" value="1"/>
</dbReference>
<reference evidence="8" key="1">
    <citation type="journal article" date="2010" name="Int. J. Syst. Evol. Microbiol.">
        <title>Porticoccus litoralis gen. nov., sp. nov., a gammaproteobacterium isolated from the Yellow Sea.</title>
        <authorList>
            <person name="Oh H.M."/>
            <person name="Kim H."/>
            <person name="Kim K.M."/>
            <person name="Min G.S."/>
            <person name="Cho J.C."/>
        </authorList>
    </citation>
    <scope>NUCLEOTIDE SEQUENCE</scope>
    <source>
        <strain evidence="8">DSM 25064</strain>
    </source>
</reference>
<dbReference type="InterPro" id="IPR013324">
    <property type="entry name" value="RNA_pol_sigma_r3/r4-like"/>
</dbReference>
<protein>
    <submittedName>
        <fullName evidence="8">RNA polymerase sigma factor</fullName>
        <ecNumber evidence="8">2.7.7.6</ecNumber>
    </submittedName>
</protein>
<dbReference type="InterPro" id="IPR036388">
    <property type="entry name" value="WH-like_DNA-bd_sf"/>
</dbReference>
<dbReference type="CDD" id="cd06171">
    <property type="entry name" value="Sigma70_r4"/>
    <property type="match status" value="1"/>
</dbReference>
<keyword evidence="2" id="KW-0805">Transcription regulation</keyword>
<feature type="compositionally biased region" description="Basic and acidic residues" evidence="5">
    <location>
        <begin position="127"/>
        <end position="136"/>
    </location>
</feature>
<keyword evidence="4" id="KW-0804">Transcription</keyword>
<dbReference type="PANTHER" id="PTHR43133:SF64">
    <property type="entry name" value="ECF SIGMA FACTOR"/>
    <property type="match status" value="1"/>
</dbReference>
<dbReference type="Gene3D" id="1.10.1740.10">
    <property type="match status" value="1"/>
</dbReference>
<keyword evidence="8" id="KW-0548">Nucleotidyltransferase</keyword>
<evidence type="ECO:0000256" key="4">
    <source>
        <dbReference type="ARBA" id="ARBA00023163"/>
    </source>
</evidence>
<reference evidence="8" key="2">
    <citation type="submission" date="2023-08" db="EMBL/GenBank/DDBJ databases">
        <authorList>
            <person name="Luo J."/>
        </authorList>
    </citation>
    <scope>NUCLEOTIDE SEQUENCE</scope>
    <source>
        <strain evidence="8">DSM 25064</strain>
    </source>
</reference>
<dbReference type="InterPro" id="IPR013325">
    <property type="entry name" value="RNA_pol_sigma_r2"/>
</dbReference>
<dbReference type="EMBL" id="JAUUUU010000006">
    <property type="protein sequence ID" value="MDP1521351.1"/>
    <property type="molecule type" value="Genomic_DNA"/>
</dbReference>
<dbReference type="GO" id="GO:0003677">
    <property type="term" value="F:DNA binding"/>
    <property type="evidence" value="ECO:0007669"/>
    <property type="project" value="InterPro"/>
</dbReference>
<evidence type="ECO:0000256" key="3">
    <source>
        <dbReference type="ARBA" id="ARBA00023082"/>
    </source>
</evidence>
<dbReference type="InterPro" id="IPR014284">
    <property type="entry name" value="RNA_pol_sigma-70_dom"/>
</dbReference>
<keyword evidence="3" id="KW-0731">Sigma factor</keyword>
<evidence type="ECO:0000259" key="6">
    <source>
        <dbReference type="Pfam" id="PF04542"/>
    </source>
</evidence>
<dbReference type="AlphaFoldDB" id="A0AAW8B818"/>
<dbReference type="PANTHER" id="PTHR43133">
    <property type="entry name" value="RNA POLYMERASE ECF-TYPE SIGMA FACTO"/>
    <property type="match status" value="1"/>
</dbReference>
<proteinExistence type="inferred from homology"/>
<dbReference type="Pfam" id="PF08281">
    <property type="entry name" value="Sigma70_r4_2"/>
    <property type="match status" value="1"/>
</dbReference>
<dbReference type="GO" id="GO:0016987">
    <property type="term" value="F:sigma factor activity"/>
    <property type="evidence" value="ECO:0007669"/>
    <property type="project" value="UniProtKB-KW"/>
</dbReference>
<dbReference type="InterPro" id="IPR007627">
    <property type="entry name" value="RNA_pol_sigma70_r2"/>
</dbReference>
<keyword evidence="8" id="KW-0808">Transferase</keyword>
<evidence type="ECO:0000256" key="2">
    <source>
        <dbReference type="ARBA" id="ARBA00023015"/>
    </source>
</evidence>
<evidence type="ECO:0000259" key="7">
    <source>
        <dbReference type="Pfam" id="PF08281"/>
    </source>
</evidence>
<gene>
    <name evidence="8" type="ORF">Q8A57_10245</name>
</gene>
<comment type="caution">
    <text evidence="8">The sequence shown here is derived from an EMBL/GenBank/DDBJ whole genome shotgun (WGS) entry which is preliminary data.</text>
</comment>
<comment type="similarity">
    <text evidence="1">Belongs to the sigma-70 factor family. ECF subfamily.</text>
</comment>
<evidence type="ECO:0000256" key="1">
    <source>
        <dbReference type="ARBA" id="ARBA00010641"/>
    </source>
</evidence>
<feature type="region of interest" description="Disordered" evidence="5">
    <location>
        <begin position="106"/>
        <end position="136"/>
    </location>
</feature>
<dbReference type="GO" id="GO:0003899">
    <property type="term" value="F:DNA-directed RNA polymerase activity"/>
    <property type="evidence" value="ECO:0007669"/>
    <property type="project" value="UniProtKB-EC"/>
</dbReference>
<evidence type="ECO:0000313" key="9">
    <source>
        <dbReference type="Proteomes" id="UP001178354"/>
    </source>
</evidence>
<dbReference type="GO" id="GO:0006352">
    <property type="term" value="P:DNA-templated transcription initiation"/>
    <property type="evidence" value="ECO:0007669"/>
    <property type="project" value="InterPro"/>
</dbReference>
<dbReference type="InterPro" id="IPR013249">
    <property type="entry name" value="RNA_pol_sigma70_r4_t2"/>
</dbReference>
<evidence type="ECO:0000313" key="8">
    <source>
        <dbReference type="EMBL" id="MDP1521351.1"/>
    </source>
</evidence>
<feature type="domain" description="RNA polymerase sigma-70 region 2" evidence="6">
    <location>
        <begin position="32"/>
        <end position="92"/>
    </location>
</feature>
<dbReference type="RefSeq" id="WP_305171013.1">
    <property type="nucleotide sequence ID" value="NZ_JAUUUU010000006.1"/>
</dbReference>
<dbReference type="SUPFAM" id="SSF88659">
    <property type="entry name" value="Sigma3 and sigma4 domains of RNA polymerase sigma factors"/>
    <property type="match status" value="1"/>
</dbReference>
<accession>A0AAW8B818</accession>
<feature type="domain" description="RNA polymerase sigma factor 70 region 4 type 2" evidence="7">
    <location>
        <begin position="141"/>
        <end position="189"/>
    </location>
</feature>
<keyword evidence="9" id="KW-1185">Reference proteome</keyword>
<dbReference type="Pfam" id="PF04542">
    <property type="entry name" value="Sigma70_r2"/>
    <property type="match status" value="1"/>
</dbReference>
<sequence length="202" mass="23448">MLQNPCGSLKTNSERSTVLTREPLETFLLSIERRAYAIAMASLGNREDALDVVQEAMAQLVISYADRAEEQWRPLFYRILQNKVTDLQRKRNIQGRFKGWLSRFRNREDGSEDDTDPLDLVPGPDHQAPHHQHEQDRQMAKLQDALTSLPERQKQAFMLRCWEGLDTAETAIAMKCSEGSVKTHYSRAIHRLRELLGDHWYE</sequence>